<comment type="caution">
    <text evidence="8">The sequence shown here is derived from an EMBL/GenBank/DDBJ whole genome shotgun (WGS) entry which is preliminary data.</text>
</comment>
<dbReference type="STRING" id="887929.HMP0721_2192"/>
<comment type="subcellular location">
    <subcellularLocation>
        <location evidence="1">Cell inner membrane</location>
    </subcellularLocation>
</comment>
<dbReference type="Proteomes" id="UP000004754">
    <property type="component" value="Unassembled WGS sequence"/>
</dbReference>
<keyword evidence="5" id="KW-0997">Cell inner membrane</keyword>
<dbReference type="HOGENOM" id="CLU_028871_10_2_9"/>
<dbReference type="PANTHER" id="PTHR30024:SF43">
    <property type="entry name" value="BLL4572 PROTEIN"/>
    <property type="match status" value="1"/>
</dbReference>
<accession>E6MJK7</accession>
<dbReference type="CDD" id="cd13553">
    <property type="entry name" value="PBP2_NrtA_CpmA_like"/>
    <property type="match status" value="1"/>
</dbReference>
<protein>
    <recommendedName>
        <fullName evidence="7">Solute-binding protein family 3/N-terminal domain-containing protein</fullName>
    </recommendedName>
</protein>
<proteinExistence type="inferred from homology"/>
<keyword evidence="3" id="KW-0813">Transport</keyword>
<keyword evidence="9" id="KW-1185">Reference proteome</keyword>
<evidence type="ECO:0000259" key="7">
    <source>
        <dbReference type="SMART" id="SM00062"/>
    </source>
</evidence>
<feature type="domain" description="Solute-binding protein family 3/N-terminal" evidence="7">
    <location>
        <begin position="57"/>
        <end position="279"/>
    </location>
</feature>
<keyword evidence="6" id="KW-0472">Membrane</keyword>
<dbReference type="InterPro" id="IPR001638">
    <property type="entry name" value="Solute-binding_3/MltF_N"/>
</dbReference>
<organism evidence="8 9">
    <name type="scientific">Pseudoramibacter alactolyticus ATCC 23263</name>
    <dbReference type="NCBI Taxonomy" id="887929"/>
    <lineage>
        <taxon>Bacteria</taxon>
        <taxon>Bacillati</taxon>
        <taxon>Bacillota</taxon>
        <taxon>Clostridia</taxon>
        <taxon>Eubacteriales</taxon>
        <taxon>Eubacteriaceae</taxon>
        <taxon>Pseudoramibacter</taxon>
    </lineage>
</organism>
<keyword evidence="4" id="KW-1003">Cell membrane</keyword>
<comment type="similarity">
    <text evidence="2">Belongs to the bacterial solute-binding protein SsuA/TauA family.</text>
</comment>
<evidence type="ECO:0000256" key="3">
    <source>
        <dbReference type="ARBA" id="ARBA00022448"/>
    </source>
</evidence>
<dbReference type="Gene3D" id="3.40.190.10">
    <property type="entry name" value="Periplasmic binding protein-like II"/>
    <property type="match status" value="2"/>
</dbReference>
<sequence>MQPLAGTEIGGVPMKKKRWLSGLLAAAMIFCAGCSPKAAGTKATGPKSGSRTAIIGYLPITHALPVFEMKKQLEHRHSGVRVRLQKFSSWTDLMDALGAGRIDGASVLVELAMSAKNKGIDLRAVALGHRDGNVLVAANGIKNARQLKGKTIAIPSTQSSHYILVREALRRAGLKMTDVKLTQLSPAEMPSALAGGAIDAYCVAEPYGAVVVAKHFGHVLAASDALWPDAICCAFVLRGDFIDAHSRAAQRIAATYRRTGAALNAREAAALSDQYLNQERSVLKQSLKWIDYSDLTLTRKDYAVLSWKMTAAGIARRTPAYDDFVYAPKEGNNSCSD</sequence>
<dbReference type="SUPFAM" id="SSF53850">
    <property type="entry name" value="Periplasmic binding protein-like II"/>
    <property type="match status" value="1"/>
</dbReference>
<evidence type="ECO:0000256" key="5">
    <source>
        <dbReference type="ARBA" id="ARBA00022519"/>
    </source>
</evidence>
<name>E6MJK7_9FIRM</name>
<dbReference type="eggNOG" id="COG0715">
    <property type="taxonomic scope" value="Bacteria"/>
</dbReference>
<dbReference type="Pfam" id="PF13379">
    <property type="entry name" value="NMT1_2"/>
    <property type="match status" value="1"/>
</dbReference>
<dbReference type="EMBL" id="AEQN01000028">
    <property type="protein sequence ID" value="EFV00743.1"/>
    <property type="molecule type" value="Genomic_DNA"/>
</dbReference>
<evidence type="ECO:0000313" key="8">
    <source>
        <dbReference type="EMBL" id="EFV00743.1"/>
    </source>
</evidence>
<dbReference type="InterPro" id="IPR044527">
    <property type="entry name" value="NrtA/CpmA_ABC-bd_dom"/>
</dbReference>
<gene>
    <name evidence="8" type="ORF">HMP0721_2192</name>
</gene>
<evidence type="ECO:0000256" key="4">
    <source>
        <dbReference type="ARBA" id="ARBA00022475"/>
    </source>
</evidence>
<reference evidence="8 9" key="1">
    <citation type="submission" date="2010-12" db="EMBL/GenBank/DDBJ databases">
        <authorList>
            <person name="Muzny D."/>
            <person name="Qin X."/>
            <person name="Deng J."/>
            <person name="Jiang H."/>
            <person name="Liu Y."/>
            <person name="Qu J."/>
            <person name="Song X.-Z."/>
            <person name="Zhang L."/>
            <person name="Thornton R."/>
            <person name="Coyle M."/>
            <person name="Francisco L."/>
            <person name="Jackson L."/>
            <person name="Javaid M."/>
            <person name="Korchina V."/>
            <person name="Kovar C."/>
            <person name="Mata R."/>
            <person name="Mathew T."/>
            <person name="Ngo R."/>
            <person name="Nguyen L."/>
            <person name="Nguyen N."/>
            <person name="Okwuonu G."/>
            <person name="Ongeri F."/>
            <person name="Pham C."/>
            <person name="Simmons D."/>
            <person name="Wilczek-Boney K."/>
            <person name="Hale W."/>
            <person name="Jakkamsetti A."/>
            <person name="Pham P."/>
            <person name="Ruth R."/>
            <person name="San Lucas F."/>
            <person name="Warren J."/>
            <person name="Zhang J."/>
            <person name="Zhao Z."/>
            <person name="Zhou C."/>
            <person name="Zhu D."/>
            <person name="Lee S."/>
            <person name="Bess C."/>
            <person name="Blankenburg K."/>
            <person name="Forbes L."/>
            <person name="Fu Q."/>
            <person name="Gubbala S."/>
            <person name="Hirani K."/>
            <person name="Jayaseelan J.C."/>
            <person name="Lara F."/>
            <person name="Munidasa M."/>
            <person name="Palculict T."/>
            <person name="Patil S."/>
            <person name="Pu L.-L."/>
            <person name="Saada N."/>
            <person name="Tang L."/>
            <person name="Weissenberger G."/>
            <person name="Zhu Y."/>
            <person name="Hemphill L."/>
            <person name="Shang Y."/>
            <person name="Youmans B."/>
            <person name="Ayvaz T."/>
            <person name="Ross M."/>
            <person name="Santibanez J."/>
            <person name="Aqrawi P."/>
            <person name="Gross S."/>
            <person name="Joshi V."/>
            <person name="Fowler G."/>
            <person name="Nazareth L."/>
            <person name="Reid J."/>
            <person name="Worley K."/>
            <person name="Petrosino J."/>
            <person name="Highlander S."/>
            <person name="Gibbs R."/>
        </authorList>
    </citation>
    <scope>NUCLEOTIDE SEQUENCE [LARGE SCALE GENOMIC DNA]</scope>
    <source>
        <strain evidence="8 9">ATCC 23263</strain>
    </source>
</reference>
<dbReference type="SMART" id="SM00062">
    <property type="entry name" value="PBPb"/>
    <property type="match status" value="1"/>
</dbReference>
<evidence type="ECO:0000256" key="2">
    <source>
        <dbReference type="ARBA" id="ARBA00010742"/>
    </source>
</evidence>
<dbReference type="GO" id="GO:0005886">
    <property type="term" value="C:plasma membrane"/>
    <property type="evidence" value="ECO:0007669"/>
    <property type="project" value="UniProtKB-SubCell"/>
</dbReference>
<evidence type="ECO:0000256" key="6">
    <source>
        <dbReference type="ARBA" id="ARBA00023136"/>
    </source>
</evidence>
<evidence type="ECO:0000256" key="1">
    <source>
        <dbReference type="ARBA" id="ARBA00004533"/>
    </source>
</evidence>
<evidence type="ECO:0000313" key="9">
    <source>
        <dbReference type="Proteomes" id="UP000004754"/>
    </source>
</evidence>
<dbReference type="PANTHER" id="PTHR30024">
    <property type="entry name" value="ALIPHATIC SULFONATES-BINDING PROTEIN-RELATED"/>
    <property type="match status" value="1"/>
</dbReference>
<dbReference type="AlphaFoldDB" id="E6MJK7"/>